<reference evidence="3" key="2">
    <citation type="submission" date="2015-01" db="EMBL/GenBank/DDBJ databases">
        <title>Evolutionary Origins and Diversification of the Mycorrhizal Mutualists.</title>
        <authorList>
            <consortium name="DOE Joint Genome Institute"/>
            <consortium name="Mycorrhizal Genomics Consortium"/>
            <person name="Kohler A."/>
            <person name="Kuo A."/>
            <person name="Nagy L.G."/>
            <person name="Floudas D."/>
            <person name="Copeland A."/>
            <person name="Barry K.W."/>
            <person name="Cichocki N."/>
            <person name="Veneault-Fourrey C."/>
            <person name="LaButti K."/>
            <person name="Lindquist E.A."/>
            <person name="Lipzen A."/>
            <person name="Lundell T."/>
            <person name="Morin E."/>
            <person name="Murat C."/>
            <person name="Riley R."/>
            <person name="Ohm R."/>
            <person name="Sun H."/>
            <person name="Tunlid A."/>
            <person name="Henrissat B."/>
            <person name="Grigoriev I.V."/>
            <person name="Hibbett D.S."/>
            <person name="Martin F."/>
        </authorList>
    </citation>
    <scope>NUCLEOTIDE SEQUENCE [LARGE SCALE GENOMIC DNA]</scope>
    <source>
        <strain evidence="3">441</strain>
    </source>
</reference>
<evidence type="ECO:0000313" key="3">
    <source>
        <dbReference type="Proteomes" id="UP000054018"/>
    </source>
</evidence>
<dbReference type="EMBL" id="KN833708">
    <property type="protein sequence ID" value="KIK25421.1"/>
    <property type="molecule type" value="Genomic_DNA"/>
</dbReference>
<keyword evidence="3" id="KW-1185">Reference proteome</keyword>
<organism evidence="2 3">
    <name type="scientific">Pisolithus microcarpus 441</name>
    <dbReference type="NCBI Taxonomy" id="765257"/>
    <lineage>
        <taxon>Eukaryota</taxon>
        <taxon>Fungi</taxon>
        <taxon>Dikarya</taxon>
        <taxon>Basidiomycota</taxon>
        <taxon>Agaricomycotina</taxon>
        <taxon>Agaricomycetes</taxon>
        <taxon>Agaricomycetidae</taxon>
        <taxon>Boletales</taxon>
        <taxon>Sclerodermatineae</taxon>
        <taxon>Pisolithaceae</taxon>
        <taxon>Pisolithus</taxon>
    </lineage>
</organism>
<evidence type="ECO:0000313" key="2">
    <source>
        <dbReference type="EMBL" id="KIK25421.1"/>
    </source>
</evidence>
<proteinExistence type="predicted"/>
<sequence length="70" mass="8304">MFLFYLLLTIWTSFGLHKPDSHLGYFVHSIIIRTTLLEMRDGNPSPRDSEYHFLLCLTLIGRVLALYWIF</sequence>
<dbReference type="AlphaFoldDB" id="A0A0C9Z7V0"/>
<feature type="signal peptide" evidence="1">
    <location>
        <begin position="1"/>
        <end position="15"/>
    </location>
</feature>
<feature type="chain" id="PRO_5012316924" evidence="1">
    <location>
        <begin position="16"/>
        <end position="70"/>
    </location>
</feature>
<name>A0A0C9Z7V0_9AGAM</name>
<accession>A0A0C9Z7V0</accession>
<evidence type="ECO:0000256" key="1">
    <source>
        <dbReference type="SAM" id="SignalP"/>
    </source>
</evidence>
<dbReference type="Proteomes" id="UP000054018">
    <property type="component" value="Unassembled WGS sequence"/>
</dbReference>
<keyword evidence="1" id="KW-0732">Signal</keyword>
<dbReference type="HOGENOM" id="CLU_2758761_0_0_1"/>
<protein>
    <submittedName>
        <fullName evidence="2">Uncharacterized protein</fullName>
    </submittedName>
</protein>
<gene>
    <name evidence="2" type="ORF">PISMIDRAFT_344815</name>
</gene>
<reference evidence="2 3" key="1">
    <citation type="submission" date="2014-04" db="EMBL/GenBank/DDBJ databases">
        <authorList>
            <consortium name="DOE Joint Genome Institute"/>
            <person name="Kuo A."/>
            <person name="Kohler A."/>
            <person name="Costa M.D."/>
            <person name="Nagy L.G."/>
            <person name="Floudas D."/>
            <person name="Copeland A."/>
            <person name="Barry K.W."/>
            <person name="Cichocki N."/>
            <person name="Veneault-Fourrey C."/>
            <person name="LaButti K."/>
            <person name="Lindquist E.A."/>
            <person name="Lipzen A."/>
            <person name="Lundell T."/>
            <person name="Morin E."/>
            <person name="Murat C."/>
            <person name="Sun H."/>
            <person name="Tunlid A."/>
            <person name="Henrissat B."/>
            <person name="Grigoriev I.V."/>
            <person name="Hibbett D.S."/>
            <person name="Martin F."/>
            <person name="Nordberg H.P."/>
            <person name="Cantor M.N."/>
            <person name="Hua S.X."/>
        </authorList>
    </citation>
    <scope>NUCLEOTIDE SEQUENCE [LARGE SCALE GENOMIC DNA]</scope>
    <source>
        <strain evidence="2 3">441</strain>
    </source>
</reference>